<dbReference type="PROSITE" id="PS50112">
    <property type="entry name" value="PAS"/>
    <property type="match status" value="6"/>
</dbReference>
<dbReference type="Proteomes" id="UP000826709">
    <property type="component" value="Chromosome"/>
</dbReference>
<dbReference type="SUPFAM" id="SSF55874">
    <property type="entry name" value="ATPase domain of HSP90 chaperone/DNA topoisomerase II/histidine kinase"/>
    <property type="match status" value="1"/>
</dbReference>
<feature type="domain" description="PAC" evidence="10">
    <location>
        <begin position="763"/>
        <end position="820"/>
    </location>
</feature>
<keyword evidence="12" id="KW-1185">Reference proteome</keyword>
<dbReference type="InterPro" id="IPR013656">
    <property type="entry name" value="PAS_4"/>
</dbReference>
<dbReference type="Pfam" id="PF02518">
    <property type="entry name" value="HATPase_c"/>
    <property type="match status" value="1"/>
</dbReference>
<feature type="domain" description="PAS" evidence="9">
    <location>
        <begin position="559"/>
        <end position="611"/>
    </location>
</feature>
<dbReference type="PROSITE" id="PS50113">
    <property type="entry name" value="PAC"/>
    <property type="match status" value="4"/>
</dbReference>
<dbReference type="InterPro" id="IPR001789">
    <property type="entry name" value="Sig_transdc_resp-reg_receiver"/>
</dbReference>
<reference evidence="11" key="2">
    <citation type="submission" date="2019-03" db="EMBL/GenBank/DDBJ databases">
        <authorList>
            <person name="Chen S.-C."/>
            <person name="Wu S.-Y."/>
            <person name="Lai M.-C."/>
        </authorList>
    </citation>
    <scope>NUCLEOTIDE SEQUENCE</scope>
    <source>
        <strain evidence="11">ML15</strain>
    </source>
</reference>
<dbReference type="InterPro" id="IPR013767">
    <property type="entry name" value="PAS_fold"/>
</dbReference>
<dbReference type="InterPro" id="IPR001610">
    <property type="entry name" value="PAC"/>
</dbReference>
<evidence type="ECO:0000259" key="7">
    <source>
        <dbReference type="PROSITE" id="PS50109"/>
    </source>
</evidence>
<evidence type="ECO:0000259" key="9">
    <source>
        <dbReference type="PROSITE" id="PS50112"/>
    </source>
</evidence>
<dbReference type="CDD" id="cd00156">
    <property type="entry name" value="REC"/>
    <property type="match status" value="1"/>
</dbReference>
<evidence type="ECO:0000256" key="3">
    <source>
        <dbReference type="ARBA" id="ARBA00022553"/>
    </source>
</evidence>
<feature type="domain" description="PAC" evidence="10">
    <location>
        <begin position="495"/>
        <end position="558"/>
    </location>
</feature>
<feature type="domain" description="PAS" evidence="9">
    <location>
        <begin position="279"/>
        <end position="324"/>
    </location>
</feature>
<dbReference type="SMART" id="SM00086">
    <property type="entry name" value="PAC"/>
    <property type="match status" value="7"/>
</dbReference>
<dbReference type="GO" id="GO:0004673">
    <property type="term" value="F:protein histidine kinase activity"/>
    <property type="evidence" value="ECO:0007669"/>
    <property type="project" value="UniProtKB-EC"/>
</dbReference>
<dbReference type="Gene3D" id="3.30.450.20">
    <property type="entry name" value="PAS domain"/>
    <property type="match status" value="7"/>
</dbReference>
<dbReference type="Gene3D" id="3.40.50.2300">
    <property type="match status" value="1"/>
</dbReference>
<feature type="modified residue" description="4-aspartylphosphate" evidence="6">
    <location>
        <position position="57"/>
    </location>
</feature>
<feature type="domain" description="PAS" evidence="9">
    <location>
        <begin position="680"/>
        <end position="725"/>
    </location>
</feature>
<dbReference type="EC" id="2.7.13.3" evidence="2"/>
<evidence type="ECO:0000256" key="4">
    <source>
        <dbReference type="ARBA" id="ARBA00022679"/>
    </source>
</evidence>
<keyword evidence="5" id="KW-0418">Kinase</keyword>
<evidence type="ECO:0000313" key="11">
    <source>
        <dbReference type="EMBL" id="QYZ80299.1"/>
    </source>
</evidence>
<keyword evidence="4" id="KW-0808">Transferase</keyword>
<dbReference type="PROSITE" id="PS50109">
    <property type="entry name" value="HIS_KIN"/>
    <property type="match status" value="1"/>
</dbReference>
<evidence type="ECO:0000259" key="8">
    <source>
        <dbReference type="PROSITE" id="PS50110"/>
    </source>
</evidence>
<dbReference type="CDD" id="cd00075">
    <property type="entry name" value="HATPase"/>
    <property type="match status" value="1"/>
</dbReference>
<sequence>MKKKMFSVLYVDDEPALLEIGRLFLERSGHLAVETARSAAEAIEKLHSQKYDGIISDFQMPEMDGIEFLKYIRTHFGDLPFVLFTGRGREEVVIEALNHGADFYLQKGGDPVSQFVELEHKITLAIERKVTMDELRESRQRMADVINFLPDATFAVDLEGKVIAWNRAIEEMTGVKKEEILGEGDFTYAIPFYGERRPLLIDQVLAEDKEAKSTYPRVIRRGNRLISEFFVPHLYGGRGAYLWFIASPLYDTKGTIIGAIESIRDVTDRKRAEEEREAAHQKLLDIIDFLPDATFVIDTDRRVIAWNRAIEEMTGVKKEEMLGKGDYAYAFPFYGETMPILIDLVQEPDAEFGPRYHYLEREGDTVVAEMFLPLLSDGRGAYLWGKASPLYNDQGEIIGAIESLRDITEYKQAEDARLNAIVQGSPIPQFVLDGDHRVAYWNEALEAYSGIRAAEIIGTRDHWEAFYQDKQPCLADLLIDGMPAESALTGEEGEKYAKSRFIEGAYEGTAFFPEMGESGTWLHFTAALIRDARDRVIGAVETLEDISEQRRTEEALKASEVKYRTLFENSGSPVIIVEEDTTISLVNREFERLSGYAREEVEGRMSWQEFVACEADLQRVTGYHRLRRIEPEQAPPVYECHFKNRALEVRDGLISVAMIPGTQQSIVAVMDITGRKKAEETRRLADLIHFMPDAIFAVDLEGKVIAWNRAIEEMTGAAAAEVLGKGDHAYAVPFYGDRRPLLIDLLSSSPEELEERAYHKIERHGDFLIAETGEARPQGREVVLKAFAAPLYDDSGEVTGAVQSIRDVTEFRHAEEALRESETKYRSLFEYANDAILLIKDGQITDCNTRALTIFECTRERFVGSTLSAFSPSLQPDGSDSMETVSRRIRGALSGESQFFECQCHTLGKKPFFAEVSLNRIQLGDERFVQAIVRDITTRKEAEEALKKKTYDLNERVKELRCLYTISHIQEEGAPIDGVMQRIADVIPPAWQYPAITAVRITVDEKEYQTDTFRETGWTQERQIVVDGKPAGRIEVVYLEERPERDTGPFLKEEENLITIIALRIGQFITRKRAEEARSASEAELRALFASMTDVVIVYDAEGRYLKIAPTNPALLYRPTEELLGKAVGKVLPGPQAGVFLDNIRQALETGGAVNFEYRLSIDGREIWFAAVISPMTPDSVILVARDITERKIAEMAVRTANEKLNLLSSITRHDILNQLTVLHGYIGLTKTETTDPTLLGYIEKEEMAAESIRRQIEFTRDYQEIGVAAPAWQDVHRTIARSVRTLDLGAVDLSIAFEGLEVYADPLLEKVFFNLVDNALRYGESVTTIRFSCLEDEEGITIVCEDDGVGIPEKFKEGIFKREYYKNTGLGLYLSREVLAITGLLIRETGEAGRGARFEISVPRRGYRFVGERRA</sequence>
<dbReference type="GO" id="GO:0006355">
    <property type="term" value="P:regulation of DNA-templated transcription"/>
    <property type="evidence" value="ECO:0007669"/>
    <property type="project" value="InterPro"/>
</dbReference>
<comment type="catalytic activity">
    <reaction evidence="1">
        <text>ATP + protein L-histidine = ADP + protein N-phospho-L-histidine.</text>
        <dbReference type="EC" id="2.7.13.3"/>
    </reaction>
</comment>
<organism evidence="11 12">
    <name type="scientific">Methanofollis formosanus</name>
    <dbReference type="NCBI Taxonomy" id="299308"/>
    <lineage>
        <taxon>Archaea</taxon>
        <taxon>Methanobacteriati</taxon>
        <taxon>Methanobacteriota</taxon>
        <taxon>Stenosarchaea group</taxon>
        <taxon>Methanomicrobia</taxon>
        <taxon>Methanomicrobiales</taxon>
        <taxon>Methanomicrobiaceae</taxon>
        <taxon>Methanofollis</taxon>
    </lineage>
</organism>
<evidence type="ECO:0000256" key="5">
    <source>
        <dbReference type="ARBA" id="ARBA00022777"/>
    </source>
</evidence>
<dbReference type="SUPFAM" id="SSF52172">
    <property type="entry name" value="CheY-like"/>
    <property type="match status" value="1"/>
</dbReference>
<dbReference type="InterPro" id="IPR000700">
    <property type="entry name" value="PAS-assoc_C"/>
</dbReference>
<evidence type="ECO:0000313" key="12">
    <source>
        <dbReference type="Proteomes" id="UP000826709"/>
    </source>
</evidence>
<proteinExistence type="predicted"/>
<evidence type="ECO:0000256" key="1">
    <source>
        <dbReference type="ARBA" id="ARBA00000085"/>
    </source>
</evidence>
<feature type="domain" description="Response regulatory" evidence="8">
    <location>
        <begin position="7"/>
        <end position="122"/>
    </location>
</feature>
<feature type="domain" description="PAS" evidence="9">
    <location>
        <begin position="138"/>
        <end position="183"/>
    </location>
</feature>
<dbReference type="InterPro" id="IPR004358">
    <property type="entry name" value="Sig_transdc_His_kin-like_C"/>
</dbReference>
<name>A0A8G1A2S1_9EURY</name>
<dbReference type="NCBIfam" id="TIGR00229">
    <property type="entry name" value="sensory_box"/>
    <property type="match status" value="7"/>
</dbReference>
<feature type="domain" description="PAS" evidence="9">
    <location>
        <begin position="1081"/>
        <end position="1151"/>
    </location>
</feature>
<dbReference type="Gene3D" id="1.10.287.130">
    <property type="match status" value="1"/>
</dbReference>
<feature type="domain" description="Histidine kinase" evidence="7">
    <location>
        <begin position="1309"/>
        <end position="1407"/>
    </location>
</feature>
<dbReference type="KEGG" id="mfk:E2N92_13100"/>
<feature type="domain" description="PAS" evidence="9">
    <location>
        <begin position="414"/>
        <end position="491"/>
    </location>
</feature>
<dbReference type="Pfam" id="PF00072">
    <property type="entry name" value="Response_reg"/>
    <property type="match status" value="1"/>
</dbReference>
<dbReference type="EMBL" id="CP037968">
    <property type="protein sequence ID" value="QYZ80299.1"/>
    <property type="molecule type" value="Genomic_DNA"/>
</dbReference>
<dbReference type="GO" id="GO:0000160">
    <property type="term" value="P:phosphorelay signal transduction system"/>
    <property type="evidence" value="ECO:0007669"/>
    <property type="project" value="InterPro"/>
</dbReference>
<feature type="domain" description="PAC" evidence="10">
    <location>
        <begin position="366"/>
        <end position="419"/>
    </location>
</feature>
<dbReference type="InterPro" id="IPR011006">
    <property type="entry name" value="CheY-like_superfamily"/>
</dbReference>
<dbReference type="PRINTS" id="PR00344">
    <property type="entry name" value="BCTRLSENSOR"/>
</dbReference>
<dbReference type="InterPro" id="IPR036890">
    <property type="entry name" value="HATPase_C_sf"/>
</dbReference>
<evidence type="ECO:0000256" key="6">
    <source>
        <dbReference type="PROSITE-ProRule" id="PRU00169"/>
    </source>
</evidence>
<accession>A0A8G1A2S1</accession>
<dbReference type="Gene3D" id="3.30.565.10">
    <property type="entry name" value="Histidine kinase-like ATPase, C-terminal domain"/>
    <property type="match status" value="1"/>
</dbReference>
<keyword evidence="3 6" id="KW-0597">Phosphoprotein</keyword>
<gene>
    <name evidence="11" type="ORF">E2N92_13100</name>
</gene>
<dbReference type="CDD" id="cd00130">
    <property type="entry name" value="PAS"/>
    <property type="match status" value="7"/>
</dbReference>
<dbReference type="InterPro" id="IPR000014">
    <property type="entry name" value="PAS"/>
</dbReference>
<dbReference type="InterPro" id="IPR052162">
    <property type="entry name" value="Sensor_kinase/Photoreceptor"/>
</dbReference>
<dbReference type="PANTHER" id="PTHR43304">
    <property type="entry name" value="PHYTOCHROME-LIKE PROTEIN CPH1"/>
    <property type="match status" value="1"/>
</dbReference>
<evidence type="ECO:0000256" key="2">
    <source>
        <dbReference type="ARBA" id="ARBA00012438"/>
    </source>
</evidence>
<dbReference type="SMART" id="SM00448">
    <property type="entry name" value="REC"/>
    <property type="match status" value="1"/>
</dbReference>
<dbReference type="PROSITE" id="PS50110">
    <property type="entry name" value="RESPONSE_REGULATORY"/>
    <property type="match status" value="1"/>
</dbReference>
<evidence type="ECO:0000259" key="10">
    <source>
        <dbReference type="PROSITE" id="PS50113"/>
    </source>
</evidence>
<reference evidence="11" key="1">
    <citation type="journal article" date="2005" name="Int. J. Syst. Evol. Microbiol.">
        <title>Methanofollis formosanus sp. nov., isolated from a fish pond.</title>
        <authorList>
            <person name="Wu S.Y."/>
            <person name="Chen S.C."/>
            <person name="Lai M.C."/>
        </authorList>
    </citation>
    <scope>NUCLEOTIDE SEQUENCE</scope>
    <source>
        <strain evidence="11">ML15</strain>
    </source>
</reference>
<dbReference type="InterPro" id="IPR005467">
    <property type="entry name" value="His_kinase_dom"/>
</dbReference>
<dbReference type="SMART" id="SM00091">
    <property type="entry name" value="PAS"/>
    <property type="match status" value="7"/>
</dbReference>
<dbReference type="InterPro" id="IPR035965">
    <property type="entry name" value="PAS-like_dom_sf"/>
</dbReference>
<dbReference type="Pfam" id="PF08448">
    <property type="entry name" value="PAS_4"/>
    <property type="match status" value="5"/>
</dbReference>
<dbReference type="InterPro" id="IPR003594">
    <property type="entry name" value="HATPase_dom"/>
</dbReference>
<protein>
    <recommendedName>
        <fullName evidence="2">histidine kinase</fullName>
        <ecNumber evidence="2">2.7.13.3</ecNumber>
    </recommendedName>
</protein>
<dbReference type="PANTHER" id="PTHR43304:SF1">
    <property type="entry name" value="PAC DOMAIN-CONTAINING PROTEIN"/>
    <property type="match status" value="1"/>
</dbReference>
<dbReference type="SUPFAM" id="SSF55785">
    <property type="entry name" value="PYP-like sensor domain (PAS domain)"/>
    <property type="match status" value="7"/>
</dbReference>
<dbReference type="Pfam" id="PF00989">
    <property type="entry name" value="PAS"/>
    <property type="match status" value="2"/>
</dbReference>
<feature type="domain" description="PAC" evidence="10">
    <location>
        <begin position="225"/>
        <end position="278"/>
    </location>
</feature>
<dbReference type="SMART" id="SM00387">
    <property type="entry name" value="HATPase_c"/>
    <property type="match status" value="1"/>
</dbReference>